<organism evidence="5 6">
    <name type="scientific">Spirobacillus cienkowskii</name>
    <dbReference type="NCBI Taxonomy" id="495820"/>
    <lineage>
        <taxon>Bacteria</taxon>
        <taxon>Pseudomonadati</taxon>
        <taxon>Bdellovibrionota</taxon>
        <taxon>Oligoflexia</taxon>
        <taxon>Silvanigrellales</taxon>
        <taxon>Spirobacillus</taxon>
    </lineage>
</organism>
<name>A0A369KVI3_9BACT</name>
<evidence type="ECO:0000256" key="1">
    <source>
        <dbReference type="ARBA" id="ARBA00022448"/>
    </source>
</evidence>
<keyword evidence="2" id="KW-0547">Nucleotide-binding</keyword>
<dbReference type="InterPro" id="IPR003439">
    <property type="entry name" value="ABC_transporter-like_ATP-bd"/>
</dbReference>
<dbReference type="Proteomes" id="UP000253934">
    <property type="component" value="Unassembled WGS sequence"/>
</dbReference>
<evidence type="ECO:0000256" key="3">
    <source>
        <dbReference type="ARBA" id="ARBA00022840"/>
    </source>
</evidence>
<dbReference type="EMBL" id="QOVW01000077">
    <property type="protein sequence ID" value="RDB35724.1"/>
    <property type="molecule type" value="Genomic_DNA"/>
</dbReference>
<evidence type="ECO:0000256" key="2">
    <source>
        <dbReference type="ARBA" id="ARBA00022741"/>
    </source>
</evidence>
<dbReference type="SMART" id="SM00382">
    <property type="entry name" value="AAA"/>
    <property type="match status" value="1"/>
</dbReference>
<sequence length="345" mass="40520">MIKSIIINAEKISKYVNIKKDVHQNTLIKRIKQYIKPEKEKKYILNNCSFKINQGERIAILGLNGAGKSTLMKILSGAMMPSHGNIDVLGFKPFHRKQEFLKQIGVVFGHKSSLIWDLPLIHSFILHKSIYEIEEQKFSNNLDYFLNLLDMQQCLNKKVRYLSLGERVKADLIMNLLHSPKVLLLDEPTIGLDMEAKFQIRDFIANNQNFNKTTFVITTHDPSDIEQCCEKILILKEGEFVFTSKVNEIKNKFNNKIRIMINKKENNIDLNLLQSYFTSFLDIEFHEYTNYFLLILDKLSELKIVQFLIQKNIRGFELKNMSFEEILAHQFRILNFEDKDYNEDE</sequence>
<dbReference type="PANTHER" id="PTHR42711">
    <property type="entry name" value="ABC TRANSPORTER ATP-BINDING PROTEIN"/>
    <property type="match status" value="1"/>
</dbReference>
<evidence type="ECO:0000259" key="4">
    <source>
        <dbReference type="PROSITE" id="PS50893"/>
    </source>
</evidence>
<dbReference type="AlphaFoldDB" id="A0A369KVI3"/>
<comment type="caution">
    <text evidence="5">The sequence shown here is derived from an EMBL/GenBank/DDBJ whole genome shotgun (WGS) entry which is preliminary data.</text>
</comment>
<evidence type="ECO:0000313" key="5">
    <source>
        <dbReference type="EMBL" id="RDB35724.1"/>
    </source>
</evidence>
<keyword evidence="3 5" id="KW-0067">ATP-binding</keyword>
<keyword evidence="6" id="KW-1185">Reference proteome</keyword>
<gene>
    <name evidence="5" type="ORF">DCC88_08845</name>
</gene>
<proteinExistence type="predicted"/>
<keyword evidence="1" id="KW-0813">Transport</keyword>
<feature type="domain" description="ABC transporter" evidence="4">
    <location>
        <begin position="22"/>
        <end position="262"/>
    </location>
</feature>
<dbReference type="InterPro" id="IPR050763">
    <property type="entry name" value="ABC_transporter_ATP-binding"/>
</dbReference>
<accession>A0A369KVI3</accession>
<dbReference type="PANTHER" id="PTHR42711:SF4">
    <property type="entry name" value="ABC TRANSPORTER RELATED"/>
    <property type="match status" value="1"/>
</dbReference>
<reference evidence="5" key="1">
    <citation type="submission" date="2018-04" db="EMBL/GenBank/DDBJ databases">
        <title>Draft genome sequence of the Candidatus Spirobacillus cienkowskii, a pathogen of freshwater Daphnia species, reconstructed from hemolymph metagenomic reads.</title>
        <authorList>
            <person name="Bresciani L."/>
            <person name="Lemos L.N."/>
            <person name="Wale N."/>
            <person name="Lin J.Y."/>
            <person name="Fernandes G.R."/>
            <person name="Duffy M.A."/>
            <person name="Rodrigues J.M."/>
        </authorList>
    </citation>
    <scope>NUCLEOTIDE SEQUENCE [LARGE SCALE GENOMIC DNA]</scope>
    <source>
        <strain evidence="5">Binning01</strain>
    </source>
</reference>
<dbReference type="GO" id="GO:0016887">
    <property type="term" value="F:ATP hydrolysis activity"/>
    <property type="evidence" value="ECO:0007669"/>
    <property type="project" value="InterPro"/>
</dbReference>
<dbReference type="Gene3D" id="3.40.50.300">
    <property type="entry name" value="P-loop containing nucleotide triphosphate hydrolases"/>
    <property type="match status" value="1"/>
</dbReference>
<dbReference type="InterPro" id="IPR003593">
    <property type="entry name" value="AAA+_ATPase"/>
</dbReference>
<dbReference type="GO" id="GO:0005524">
    <property type="term" value="F:ATP binding"/>
    <property type="evidence" value="ECO:0007669"/>
    <property type="project" value="UniProtKB-KW"/>
</dbReference>
<evidence type="ECO:0000313" key="6">
    <source>
        <dbReference type="Proteomes" id="UP000253934"/>
    </source>
</evidence>
<dbReference type="InterPro" id="IPR027417">
    <property type="entry name" value="P-loop_NTPase"/>
</dbReference>
<protein>
    <submittedName>
        <fullName evidence="5">ATP-binding cassette domain-containing protein</fullName>
    </submittedName>
</protein>
<dbReference type="PROSITE" id="PS50893">
    <property type="entry name" value="ABC_TRANSPORTER_2"/>
    <property type="match status" value="1"/>
</dbReference>
<dbReference type="SUPFAM" id="SSF52540">
    <property type="entry name" value="P-loop containing nucleoside triphosphate hydrolases"/>
    <property type="match status" value="1"/>
</dbReference>
<dbReference type="PROSITE" id="PS00211">
    <property type="entry name" value="ABC_TRANSPORTER_1"/>
    <property type="match status" value="1"/>
</dbReference>
<dbReference type="Pfam" id="PF00005">
    <property type="entry name" value="ABC_tran"/>
    <property type="match status" value="1"/>
</dbReference>
<dbReference type="InterPro" id="IPR017871">
    <property type="entry name" value="ABC_transporter-like_CS"/>
</dbReference>